<evidence type="ECO:0000256" key="1">
    <source>
        <dbReference type="SAM" id="Phobius"/>
    </source>
</evidence>
<reference evidence="3 4" key="2">
    <citation type="journal article" date="2014" name="J. Gen. Appl. Microbiol.">
        <title>The early diverging ascomycetous budding yeast Saitoella complicata has three histone deacetylases belonging to the Clr6, Hos2, and Rpd3 lineages.</title>
        <authorList>
            <person name="Nishida H."/>
            <person name="Matsumoto T."/>
            <person name="Kondo S."/>
            <person name="Hamamoto M."/>
            <person name="Yoshikawa H."/>
        </authorList>
    </citation>
    <scope>NUCLEOTIDE SEQUENCE [LARGE SCALE GENOMIC DNA]</scope>
    <source>
        <strain evidence="3 4">NRRL Y-17804</strain>
    </source>
</reference>
<keyword evidence="2" id="KW-0732">Signal</keyword>
<feature type="chain" id="PRO_5002430492" evidence="2">
    <location>
        <begin position="19"/>
        <end position="140"/>
    </location>
</feature>
<organism evidence="3 4">
    <name type="scientific">Saitoella complicata (strain BCRC 22490 / CBS 7301 / JCM 7358 / NBRC 10748 / NRRL Y-17804)</name>
    <dbReference type="NCBI Taxonomy" id="698492"/>
    <lineage>
        <taxon>Eukaryota</taxon>
        <taxon>Fungi</taxon>
        <taxon>Dikarya</taxon>
        <taxon>Ascomycota</taxon>
        <taxon>Taphrinomycotina</taxon>
        <taxon>Taphrinomycotina incertae sedis</taxon>
        <taxon>Saitoella</taxon>
    </lineage>
</organism>
<gene>
    <name evidence="3" type="ORF">G7K_5002-t1</name>
</gene>
<sequence length="140" mass="15632">MTAAWLTLLLFYLPIASAISAQLSYSSASRITSFCKCICNSNSTIIPLLHPSNPSNPCNDCNRQFCLNYQLPFCTDVEAEAITTKCFQRDSLKDKLVVYLFIFVTSGLLIWAAVRPWAQKYIDAAQDRARPTPAYAVLPN</sequence>
<dbReference type="OMA" id="KTECFAR"/>
<keyword evidence="1" id="KW-0472">Membrane</keyword>
<dbReference type="PANTHER" id="PTHR36854">
    <property type="entry name" value="CHROMOSOME 9, WHOLE GENOME SHOTGUN SEQUENCE"/>
    <property type="match status" value="1"/>
</dbReference>
<evidence type="ECO:0000313" key="4">
    <source>
        <dbReference type="Proteomes" id="UP000033140"/>
    </source>
</evidence>
<dbReference type="AlphaFoldDB" id="A0A0E9NM69"/>
<name>A0A0E9NM69_SAICN</name>
<dbReference type="Proteomes" id="UP000033140">
    <property type="component" value="Unassembled WGS sequence"/>
</dbReference>
<comment type="caution">
    <text evidence="3">The sequence shown here is derived from an EMBL/GenBank/DDBJ whole genome shotgun (WGS) entry which is preliminary data.</text>
</comment>
<dbReference type="EMBL" id="BACD03000038">
    <property type="protein sequence ID" value="GAO50883.1"/>
    <property type="molecule type" value="Genomic_DNA"/>
</dbReference>
<dbReference type="RefSeq" id="XP_019024817.1">
    <property type="nucleotide sequence ID" value="XM_019167568.1"/>
</dbReference>
<dbReference type="PANTHER" id="PTHR36854:SF1">
    <property type="entry name" value="TRANSMEMBRANE PROTEIN"/>
    <property type="match status" value="1"/>
</dbReference>
<keyword evidence="1" id="KW-1133">Transmembrane helix</keyword>
<evidence type="ECO:0000313" key="3">
    <source>
        <dbReference type="EMBL" id="GAO50883.1"/>
    </source>
</evidence>
<feature type="transmembrane region" description="Helical" evidence="1">
    <location>
        <begin position="96"/>
        <end position="114"/>
    </location>
</feature>
<evidence type="ECO:0000256" key="2">
    <source>
        <dbReference type="SAM" id="SignalP"/>
    </source>
</evidence>
<reference evidence="3 4" key="1">
    <citation type="journal article" date="2011" name="J. Gen. Appl. Microbiol.">
        <title>Draft genome sequencing of the enigmatic yeast Saitoella complicata.</title>
        <authorList>
            <person name="Nishida H."/>
            <person name="Hamamoto M."/>
            <person name="Sugiyama J."/>
        </authorList>
    </citation>
    <scope>NUCLEOTIDE SEQUENCE [LARGE SCALE GENOMIC DNA]</scope>
    <source>
        <strain evidence="3 4">NRRL Y-17804</strain>
    </source>
</reference>
<feature type="signal peptide" evidence="2">
    <location>
        <begin position="1"/>
        <end position="18"/>
    </location>
</feature>
<keyword evidence="4" id="KW-1185">Reference proteome</keyword>
<dbReference type="OrthoDB" id="2142503at2759"/>
<keyword evidence="1" id="KW-0812">Transmembrane</keyword>
<proteinExistence type="predicted"/>
<reference evidence="3 4" key="3">
    <citation type="journal article" date="2015" name="Genome Announc.">
        <title>Draft Genome Sequence of the Archiascomycetous Yeast Saitoella complicata.</title>
        <authorList>
            <person name="Yamauchi K."/>
            <person name="Kondo S."/>
            <person name="Hamamoto M."/>
            <person name="Takahashi Y."/>
            <person name="Ogura Y."/>
            <person name="Hayashi T."/>
            <person name="Nishida H."/>
        </authorList>
    </citation>
    <scope>NUCLEOTIDE SEQUENCE [LARGE SCALE GENOMIC DNA]</scope>
    <source>
        <strain evidence="3 4">NRRL Y-17804</strain>
    </source>
</reference>
<accession>A0A0E9NM69</accession>
<protein>
    <submittedName>
        <fullName evidence="3">Uncharacterized protein</fullName>
    </submittedName>
</protein>